<feature type="transmembrane region" description="Helical" evidence="8">
    <location>
        <begin position="57"/>
        <end position="76"/>
    </location>
</feature>
<feature type="transmembrane region" description="Helical" evidence="8">
    <location>
        <begin position="150"/>
        <end position="173"/>
    </location>
</feature>
<keyword evidence="5" id="KW-0406">Ion transport</keyword>
<dbReference type="EMBL" id="AOKF01000688">
    <property type="protein sequence ID" value="EPN65410.1"/>
    <property type="molecule type" value="Genomic_DNA"/>
</dbReference>
<sequence>MPHEGSLLQAAVVFLLAAVLTVPLAKRLKLGAVIGYLFAGVIIGPSVLGLIGDTESVSHISELGVVLLLFIIGLELSPKRLWVMRKAVFGVGMAQVMLTGLVIGAIALFAFGQSLNTAVILGLGLALSSTAFGLQSLAERKQLNSPHGRMAFAILLFQDIAAIPLIAMVPFLAGADHAMNTGESVNHGLRVLGSIAIVLAGGNRYGVADGAGRCVDGARRVSRRPVAGRFRIPPRTGSPDRTVQGPAAGAVLHQRRHGRQRRPAAQFAAGGAGPDPAAGR</sequence>
<feature type="domain" description="Cation/H+ exchanger transmembrane" evidence="9">
    <location>
        <begin position="17"/>
        <end position="200"/>
    </location>
</feature>
<feature type="transmembrane region" description="Helical" evidence="8">
    <location>
        <begin position="88"/>
        <end position="111"/>
    </location>
</feature>
<evidence type="ECO:0000259" key="9">
    <source>
        <dbReference type="Pfam" id="PF00999"/>
    </source>
</evidence>
<dbReference type="PANTHER" id="PTHR46157">
    <property type="entry name" value="K(+) EFFLUX ANTIPORTER 3, CHLOROPLASTIC"/>
    <property type="match status" value="1"/>
</dbReference>
<organism evidence="10 11">
    <name type="scientific">Pseudomonas syringae pv. actinidiae ICMP 19096</name>
    <dbReference type="NCBI Taxonomy" id="1194405"/>
    <lineage>
        <taxon>Bacteria</taxon>
        <taxon>Pseudomonadati</taxon>
        <taxon>Pseudomonadota</taxon>
        <taxon>Gammaproteobacteria</taxon>
        <taxon>Pseudomonadales</taxon>
        <taxon>Pseudomonadaceae</taxon>
        <taxon>Pseudomonas</taxon>
        <taxon>Pseudomonas syringae</taxon>
    </lineage>
</organism>
<dbReference type="GO" id="GO:0015297">
    <property type="term" value="F:antiporter activity"/>
    <property type="evidence" value="ECO:0007669"/>
    <property type="project" value="UniProtKB-KW"/>
</dbReference>
<dbReference type="GO" id="GO:0005886">
    <property type="term" value="C:plasma membrane"/>
    <property type="evidence" value="ECO:0007669"/>
    <property type="project" value="TreeGrafter"/>
</dbReference>
<dbReference type="PANTHER" id="PTHR46157:SF4">
    <property type="entry name" value="K(+) EFFLUX ANTIPORTER 3, CHLOROPLASTIC"/>
    <property type="match status" value="1"/>
</dbReference>
<feature type="region of interest" description="Disordered" evidence="7">
    <location>
        <begin position="233"/>
        <end position="280"/>
    </location>
</feature>
<feature type="transmembrane region" description="Helical" evidence="8">
    <location>
        <begin position="32"/>
        <end position="51"/>
    </location>
</feature>
<feature type="compositionally biased region" description="Basic residues" evidence="7">
    <location>
        <begin position="253"/>
        <end position="262"/>
    </location>
</feature>
<evidence type="ECO:0000256" key="3">
    <source>
        <dbReference type="ARBA" id="ARBA00022692"/>
    </source>
</evidence>
<feature type="transmembrane region" description="Helical" evidence="8">
    <location>
        <begin position="117"/>
        <end position="138"/>
    </location>
</feature>
<accession>A0A656K1Z6</accession>
<feature type="transmembrane region" description="Helical" evidence="8">
    <location>
        <begin position="6"/>
        <end position="25"/>
    </location>
</feature>
<dbReference type="GO" id="GO:1902600">
    <property type="term" value="P:proton transmembrane transport"/>
    <property type="evidence" value="ECO:0007669"/>
    <property type="project" value="InterPro"/>
</dbReference>
<reference evidence="10 11" key="1">
    <citation type="journal article" date="2013" name="PLoS Pathog.">
        <title>Genomic analysis of the Kiwifruit pathogen Pseudomonas syringae pv. actinidiae provides insight into the origins of an emergent plant disease.</title>
        <authorList>
            <person name="McCann H.C."/>
            <person name="Rikkerink E.H."/>
            <person name="Bertels F."/>
            <person name="Fiers M."/>
            <person name="Lu A."/>
            <person name="Rees-George J."/>
            <person name="Andersen M.T."/>
            <person name="Gleave A.P."/>
            <person name="Haubold B."/>
            <person name="Wohlers M.W."/>
            <person name="Guttman D.S."/>
            <person name="Wang P.W."/>
            <person name="Straub C."/>
            <person name="Vanneste J.L."/>
            <person name="Rainey P.B."/>
            <person name="Templeton M.D."/>
        </authorList>
    </citation>
    <scope>NUCLEOTIDE SEQUENCE [LARGE SCALE GENOMIC DNA]</scope>
    <source>
        <strain evidence="10 11">ICMP 19096</strain>
    </source>
</reference>
<dbReference type="Gene3D" id="1.20.1530.20">
    <property type="match status" value="1"/>
</dbReference>
<evidence type="ECO:0000256" key="7">
    <source>
        <dbReference type="SAM" id="MobiDB-lite"/>
    </source>
</evidence>
<dbReference type="InterPro" id="IPR038770">
    <property type="entry name" value="Na+/solute_symporter_sf"/>
</dbReference>
<evidence type="ECO:0000256" key="2">
    <source>
        <dbReference type="ARBA" id="ARBA00022449"/>
    </source>
</evidence>
<keyword evidence="2" id="KW-0813">Transport</keyword>
<evidence type="ECO:0000313" key="10">
    <source>
        <dbReference type="EMBL" id="EPN65410.1"/>
    </source>
</evidence>
<name>A0A656K1Z6_PSESF</name>
<feature type="non-terminal residue" evidence="10">
    <location>
        <position position="280"/>
    </location>
</feature>
<evidence type="ECO:0000256" key="4">
    <source>
        <dbReference type="ARBA" id="ARBA00022989"/>
    </source>
</evidence>
<comment type="subcellular location">
    <subcellularLocation>
        <location evidence="1">Membrane</location>
        <topology evidence="1">Multi-pass membrane protein</topology>
    </subcellularLocation>
</comment>
<dbReference type="Pfam" id="PF00999">
    <property type="entry name" value="Na_H_Exchanger"/>
    <property type="match status" value="1"/>
</dbReference>
<evidence type="ECO:0000256" key="8">
    <source>
        <dbReference type="SAM" id="Phobius"/>
    </source>
</evidence>
<evidence type="ECO:0000256" key="5">
    <source>
        <dbReference type="ARBA" id="ARBA00023065"/>
    </source>
</evidence>
<protein>
    <submittedName>
        <fullName evidence="10">Glutathione-regulated potassium-efflux system protein</fullName>
    </submittedName>
</protein>
<keyword evidence="4 8" id="KW-1133">Transmembrane helix</keyword>
<dbReference type="InterPro" id="IPR006153">
    <property type="entry name" value="Cation/H_exchanger_TM"/>
</dbReference>
<dbReference type="Proteomes" id="UP000018849">
    <property type="component" value="Unassembled WGS sequence"/>
</dbReference>
<feature type="compositionally biased region" description="Low complexity" evidence="7">
    <location>
        <begin position="263"/>
        <end position="280"/>
    </location>
</feature>
<proteinExistence type="predicted"/>
<evidence type="ECO:0000313" key="11">
    <source>
        <dbReference type="Proteomes" id="UP000018849"/>
    </source>
</evidence>
<evidence type="ECO:0000256" key="1">
    <source>
        <dbReference type="ARBA" id="ARBA00004141"/>
    </source>
</evidence>
<keyword evidence="2" id="KW-0050">Antiport</keyword>
<dbReference type="AlphaFoldDB" id="A0A656K1Z6"/>
<gene>
    <name evidence="10" type="ORF">A245_08451</name>
</gene>
<keyword evidence="3 8" id="KW-0812">Transmembrane</keyword>
<evidence type="ECO:0000256" key="6">
    <source>
        <dbReference type="ARBA" id="ARBA00023136"/>
    </source>
</evidence>
<keyword evidence="6 8" id="KW-0472">Membrane</keyword>
<comment type="caution">
    <text evidence="10">The sequence shown here is derived from an EMBL/GenBank/DDBJ whole genome shotgun (WGS) entry which is preliminary data.</text>
</comment>